<sequence length="581" mass="64567">MRLVLRYMKPYWKLATVTVLLSFVESLATLLVPTFVAQLINEGAVGRSFRAMVSTCVNMAAVALLASACAITGGWCVAKLSSHVAKDLRDAVYEKSLDLSMFDFRSFGTASMTTRTLNDVNIIQVMITNAVMVIMPVPFIFAISLVLAFRASVPLAWCLVGVIVLVIIIAAFIMKSAAPLFRKLQKLLDRIGAVLLENMTGARVIRAFGQEAFERDRMDRTFRDYADTAIRGNRLFANLDGLSYLMINLFVCVVYWAAGPLISVRQFSIGDIYAIVEYAVMCLFYLMMAQMLIVMLPRSLECCRRIREVLDFTPSIQDPDVEDTVPMAGRGPLDDGEVLAFNDVTFRFADAEEDALSHVSFTCRTGKTTAIIGGTGAGKSTIAMLVMRFHEANWGSITLDGVDVRRMTQRDLRERVALVQQRAWLLSGTLADNLRMRDEDADEQQIRHALQVAQAEEFVSKLPDGLRSPMAEGGMNFSGGQRQRLSIARSLMGESQLIVFDDSFSALDFATDAALRHALQEDMGDRAVLIIAQRVNTIRHADEILVLSQGRIVGRGTHETLMRECDVYREIVASQTQQDNE</sequence>
<dbReference type="PROSITE" id="PS50893">
    <property type="entry name" value="ABC_TRANSPORTER_2"/>
    <property type="match status" value="1"/>
</dbReference>
<dbReference type="InterPro" id="IPR011527">
    <property type="entry name" value="ABC1_TM_dom"/>
</dbReference>
<keyword evidence="13" id="KW-1185">Reference proteome</keyword>
<dbReference type="InterPro" id="IPR003439">
    <property type="entry name" value="ABC_transporter-like_ATP-bd"/>
</dbReference>
<feature type="transmembrane region" description="Helical" evidence="9">
    <location>
        <begin position="278"/>
        <end position="297"/>
    </location>
</feature>
<feature type="transmembrane region" description="Helical" evidence="9">
    <location>
        <begin position="154"/>
        <end position="174"/>
    </location>
</feature>
<proteinExistence type="predicted"/>
<keyword evidence="7 9" id="KW-1133">Transmembrane helix</keyword>
<evidence type="ECO:0000256" key="2">
    <source>
        <dbReference type="ARBA" id="ARBA00022448"/>
    </source>
</evidence>
<feature type="domain" description="ABC transmembrane type-1" evidence="11">
    <location>
        <begin position="17"/>
        <end position="298"/>
    </location>
</feature>
<dbReference type="InterPro" id="IPR039421">
    <property type="entry name" value="Type_1_exporter"/>
</dbReference>
<dbReference type="CDD" id="cd18548">
    <property type="entry name" value="ABC_6TM_Tm287_like"/>
    <property type="match status" value="1"/>
</dbReference>
<dbReference type="GO" id="GO:0015421">
    <property type="term" value="F:ABC-type oligopeptide transporter activity"/>
    <property type="evidence" value="ECO:0007669"/>
    <property type="project" value="TreeGrafter"/>
</dbReference>
<dbReference type="Pfam" id="PF00005">
    <property type="entry name" value="ABC_tran"/>
    <property type="match status" value="1"/>
</dbReference>
<dbReference type="InterPro" id="IPR003593">
    <property type="entry name" value="AAA+_ATPase"/>
</dbReference>
<dbReference type="Gene3D" id="1.20.1560.10">
    <property type="entry name" value="ABC transporter type 1, transmembrane domain"/>
    <property type="match status" value="1"/>
</dbReference>
<dbReference type="PROSITE" id="PS50929">
    <property type="entry name" value="ABC_TM1F"/>
    <property type="match status" value="1"/>
</dbReference>
<dbReference type="GO" id="GO:0005524">
    <property type="term" value="F:ATP binding"/>
    <property type="evidence" value="ECO:0007669"/>
    <property type="project" value="UniProtKB-KW"/>
</dbReference>
<keyword evidence="12" id="KW-0378">Hydrolase</keyword>
<keyword evidence="2" id="KW-0813">Transport</keyword>
<keyword evidence="6 12" id="KW-0067">ATP-binding</keyword>
<gene>
    <name evidence="12" type="ORF">BMAGN_0582</name>
</gene>
<evidence type="ECO:0000256" key="5">
    <source>
        <dbReference type="ARBA" id="ARBA00022741"/>
    </source>
</evidence>
<dbReference type="PANTHER" id="PTHR43394">
    <property type="entry name" value="ATP-DEPENDENT PERMEASE MDL1, MITOCHONDRIAL"/>
    <property type="match status" value="1"/>
</dbReference>
<dbReference type="eggNOG" id="COG1132">
    <property type="taxonomic scope" value="Bacteria"/>
</dbReference>
<accession>A0A087BCG1</accession>
<dbReference type="Pfam" id="PF00664">
    <property type="entry name" value="ABC_membrane"/>
    <property type="match status" value="1"/>
</dbReference>
<reference evidence="12 13" key="1">
    <citation type="submission" date="2014-03" db="EMBL/GenBank/DDBJ databases">
        <title>Genomics of Bifidobacteria.</title>
        <authorList>
            <person name="Ventura M."/>
            <person name="Milani C."/>
            <person name="Lugli G.A."/>
        </authorList>
    </citation>
    <scope>NUCLEOTIDE SEQUENCE [LARGE SCALE GENOMIC DNA]</scope>
    <source>
        <strain evidence="12 13">LMG 11591</strain>
    </source>
</reference>
<feature type="transmembrane region" description="Helical" evidence="9">
    <location>
        <begin position="241"/>
        <end position="258"/>
    </location>
</feature>
<dbReference type="GO" id="GO:0016887">
    <property type="term" value="F:ATP hydrolysis activity"/>
    <property type="evidence" value="ECO:0007669"/>
    <property type="project" value="InterPro"/>
</dbReference>
<dbReference type="InterPro" id="IPR036640">
    <property type="entry name" value="ABC1_TM_sf"/>
</dbReference>
<dbReference type="GO" id="GO:0005886">
    <property type="term" value="C:plasma membrane"/>
    <property type="evidence" value="ECO:0007669"/>
    <property type="project" value="UniProtKB-SubCell"/>
</dbReference>
<dbReference type="AlphaFoldDB" id="A0A087BCG1"/>
<dbReference type="RefSeq" id="WP_022859189.1">
    <property type="nucleotide sequence ID" value="NZ_JGZB01000003.1"/>
</dbReference>
<evidence type="ECO:0000256" key="4">
    <source>
        <dbReference type="ARBA" id="ARBA00022692"/>
    </source>
</evidence>
<evidence type="ECO:0000313" key="13">
    <source>
        <dbReference type="Proteomes" id="UP000029052"/>
    </source>
</evidence>
<keyword evidence="8 9" id="KW-0472">Membrane</keyword>
<evidence type="ECO:0000256" key="9">
    <source>
        <dbReference type="SAM" id="Phobius"/>
    </source>
</evidence>
<dbReference type="SUPFAM" id="SSF90123">
    <property type="entry name" value="ABC transporter transmembrane region"/>
    <property type="match status" value="1"/>
</dbReference>
<evidence type="ECO:0000256" key="1">
    <source>
        <dbReference type="ARBA" id="ARBA00004651"/>
    </source>
</evidence>
<evidence type="ECO:0000256" key="8">
    <source>
        <dbReference type="ARBA" id="ARBA00023136"/>
    </source>
</evidence>
<evidence type="ECO:0000313" key="12">
    <source>
        <dbReference type="EMBL" id="KFI68711.1"/>
    </source>
</evidence>
<evidence type="ECO:0000256" key="6">
    <source>
        <dbReference type="ARBA" id="ARBA00022840"/>
    </source>
</evidence>
<evidence type="ECO:0000256" key="7">
    <source>
        <dbReference type="ARBA" id="ARBA00022989"/>
    </source>
</evidence>
<keyword evidence="3" id="KW-1003">Cell membrane</keyword>
<dbReference type="EMBL" id="JGZB01000003">
    <property type="protein sequence ID" value="KFI68711.1"/>
    <property type="molecule type" value="Genomic_DNA"/>
</dbReference>
<dbReference type="SMART" id="SM00382">
    <property type="entry name" value="AAA"/>
    <property type="match status" value="1"/>
</dbReference>
<evidence type="ECO:0000259" key="11">
    <source>
        <dbReference type="PROSITE" id="PS50929"/>
    </source>
</evidence>
<keyword evidence="5" id="KW-0547">Nucleotide-binding</keyword>
<dbReference type="InterPro" id="IPR027417">
    <property type="entry name" value="P-loop_NTPase"/>
</dbReference>
<organism evidence="12 13">
    <name type="scientific">Bifidobacterium magnum</name>
    <dbReference type="NCBI Taxonomy" id="1692"/>
    <lineage>
        <taxon>Bacteria</taxon>
        <taxon>Bacillati</taxon>
        <taxon>Actinomycetota</taxon>
        <taxon>Actinomycetes</taxon>
        <taxon>Bifidobacteriales</taxon>
        <taxon>Bifidobacteriaceae</taxon>
        <taxon>Bifidobacterium</taxon>
    </lineage>
</organism>
<dbReference type="EC" id="3.6.3.44" evidence="12"/>
<protein>
    <submittedName>
        <fullName evidence="12">ABC transporter, heterodimeric multidrug exporter permease/ATP-binding protein</fullName>
        <ecNumber evidence="12">3.6.3.44</ecNumber>
    </submittedName>
</protein>
<dbReference type="Gene3D" id="3.40.50.300">
    <property type="entry name" value="P-loop containing nucleotide triphosphate hydrolases"/>
    <property type="match status" value="1"/>
</dbReference>
<dbReference type="Proteomes" id="UP000029052">
    <property type="component" value="Unassembled WGS sequence"/>
</dbReference>
<dbReference type="FunFam" id="3.40.50.300:FF:000854">
    <property type="entry name" value="Multidrug ABC transporter ATP-binding protein"/>
    <property type="match status" value="1"/>
</dbReference>
<comment type="caution">
    <text evidence="12">The sequence shown here is derived from an EMBL/GenBank/DDBJ whole genome shotgun (WGS) entry which is preliminary data.</text>
</comment>
<feature type="transmembrane region" description="Helical" evidence="9">
    <location>
        <begin position="122"/>
        <end position="148"/>
    </location>
</feature>
<dbReference type="STRING" id="1692.BMAGN_0582"/>
<evidence type="ECO:0000256" key="3">
    <source>
        <dbReference type="ARBA" id="ARBA00022475"/>
    </source>
</evidence>
<keyword evidence="4 9" id="KW-0812">Transmembrane</keyword>
<feature type="domain" description="ABC transporter" evidence="10">
    <location>
        <begin position="339"/>
        <end position="574"/>
    </location>
</feature>
<dbReference type="SUPFAM" id="SSF52540">
    <property type="entry name" value="P-loop containing nucleoside triphosphate hydrolases"/>
    <property type="match status" value="1"/>
</dbReference>
<dbReference type="PROSITE" id="PS00211">
    <property type="entry name" value="ABC_TRANSPORTER_1"/>
    <property type="match status" value="1"/>
</dbReference>
<feature type="transmembrane region" description="Helical" evidence="9">
    <location>
        <begin position="52"/>
        <end position="78"/>
    </location>
</feature>
<name>A0A087BCG1_9BIFI</name>
<evidence type="ECO:0000259" key="10">
    <source>
        <dbReference type="PROSITE" id="PS50893"/>
    </source>
</evidence>
<dbReference type="InterPro" id="IPR017871">
    <property type="entry name" value="ABC_transporter-like_CS"/>
</dbReference>
<comment type="subcellular location">
    <subcellularLocation>
        <location evidence="1">Cell membrane</location>
        <topology evidence="1">Multi-pass membrane protein</topology>
    </subcellularLocation>
</comment>
<dbReference type="PANTHER" id="PTHR43394:SF1">
    <property type="entry name" value="ATP-BINDING CASSETTE SUB-FAMILY B MEMBER 10, MITOCHONDRIAL"/>
    <property type="match status" value="1"/>
</dbReference>